<sequence length="339" mass="36677">MGSSARRKREKKQDFQKAKLKVGKTKAKADNFTDTSFKAKSIVLNQQSLSTAAPTAVAQFSHQLSLVSSKTDSQRQDALAALTNTISNLAPGQPLPLPVATILPKIQPLVLDASKKAREQFLKLLRVLPVLQVRSHVDHMLLYVRAGMTHLASEIRMTALDALDWLLQIGPEEVVSCSGGWLKTLNSFMSLLGWQTAEKSGKWSSTKAPAKPGADSKLLVKQLAVLARFLSAGFKDAQDTTSASLEAARLFPLCGCDASVLYARSTPFRNLNLFGAARDAESSMYDDAEARKRAFDEAALKAVARGISNAKKEGGEVGRAASGLEKVLVDGMGDYEREE</sequence>
<dbReference type="SUPFAM" id="SSF48371">
    <property type="entry name" value="ARM repeat"/>
    <property type="match status" value="1"/>
</dbReference>
<evidence type="ECO:0000256" key="5">
    <source>
        <dbReference type="RuleBase" id="RU368021"/>
    </source>
</evidence>
<dbReference type="PANTHER" id="PTHR16056:SF2">
    <property type="entry name" value="TESTIS-EXPRESSED PROTEIN 10"/>
    <property type="match status" value="1"/>
</dbReference>
<name>A0ABR3PCE6_9PEZI</name>
<reference evidence="8 9" key="1">
    <citation type="submission" date="2024-07" db="EMBL/GenBank/DDBJ databases">
        <title>Draft sequence of the Neodothiora populina.</title>
        <authorList>
            <person name="Drown D.D."/>
            <person name="Schuette U.S."/>
            <person name="Buechlein A.B."/>
            <person name="Rusch D.R."/>
            <person name="Winton L.W."/>
            <person name="Adams G.A."/>
        </authorList>
    </citation>
    <scope>NUCLEOTIDE SEQUENCE [LARGE SCALE GENOMIC DNA]</scope>
    <source>
        <strain evidence="8 9">CPC 39397</strain>
    </source>
</reference>
<dbReference type="GeneID" id="95973974"/>
<dbReference type="RefSeq" id="XP_069200084.1">
    <property type="nucleotide sequence ID" value="XM_069342173.1"/>
</dbReference>
<dbReference type="Pfam" id="PF12333">
    <property type="entry name" value="Ipi1_N"/>
    <property type="match status" value="1"/>
</dbReference>
<evidence type="ECO:0000256" key="6">
    <source>
        <dbReference type="SAM" id="MobiDB-lite"/>
    </source>
</evidence>
<feature type="domain" description="Pre-rRNA-processing protein Ipi1 N-terminal" evidence="7">
    <location>
        <begin position="132"/>
        <end position="230"/>
    </location>
</feature>
<dbReference type="InterPro" id="IPR016024">
    <property type="entry name" value="ARM-type_fold"/>
</dbReference>
<evidence type="ECO:0000256" key="1">
    <source>
        <dbReference type="ARBA" id="ARBA00002355"/>
    </source>
</evidence>
<accession>A0ABR3PCE6</accession>
<organism evidence="8 9">
    <name type="scientific">Neodothiora populina</name>
    <dbReference type="NCBI Taxonomy" id="2781224"/>
    <lineage>
        <taxon>Eukaryota</taxon>
        <taxon>Fungi</taxon>
        <taxon>Dikarya</taxon>
        <taxon>Ascomycota</taxon>
        <taxon>Pezizomycotina</taxon>
        <taxon>Dothideomycetes</taxon>
        <taxon>Dothideomycetidae</taxon>
        <taxon>Dothideales</taxon>
        <taxon>Dothioraceae</taxon>
        <taxon>Neodothiora</taxon>
    </lineage>
</organism>
<comment type="similarity">
    <text evidence="3 5">Belongs to the IPI1/TEX10 family.</text>
</comment>
<comment type="function">
    <text evidence="1 5">Component of the RIX1 complex required for processing of ITS2 sequences from 35S pre-rRNA.</text>
</comment>
<dbReference type="Proteomes" id="UP001562354">
    <property type="component" value="Unassembled WGS sequence"/>
</dbReference>
<keyword evidence="5" id="KW-0690">Ribosome biogenesis</keyword>
<dbReference type="PANTHER" id="PTHR16056">
    <property type="entry name" value="REGULATOR OF MICROTUBULE DYNAMICS PROTEIN"/>
    <property type="match status" value="1"/>
</dbReference>
<protein>
    <recommendedName>
        <fullName evidence="5">Pre-rRNA-processing protein</fullName>
    </recommendedName>
</protein>
<evidence type="ECO:0000256" key="4">
    <source>
        <dbReference type="ARBA" id="ARBA00023242"/>
    </source>
</evidence>
<evidence type="ECO:0000313" key="8">
    <source>
        <dbReference type="EMBL" id="KAL1303809.1"/>
    </source>
</evidence>
<feature type="compositionally biased region" description="Basic residues" evidence="6">
    <location>
        <begin position="1"/>
        <end position="10"/>
    </location>
</feature>
<keyword evidence="4 5" id="KW-0539">Nucleus</keyword>
<evidence type="ECO:0000259" key="7">
    <source>
        <dbReference type="Pfam" id="PF12333"/>
    </source>
</evidence>
<gene>
    <name evidence="8" type="ORF">AAFC00_000271</name>
</gene>
<evidence type="ECO:0000256" key="2">
    <source>
        <dbReference type="ARBA" id="ARBA00004123"/>
    </source>
</evidence>
<comment type="caution">
    <text evidence="8">The sequence shown here is derived from an EMBL/GenBank/DDBJ whole genome shotgun (WGS) entry which is preliminary data.</text>
</comment>
<evidence type="ECO:0000313" key="9">
    <source>
        <dbReference type="Proteomes" id="UP001562354"/>
    </source>
</evidence>
<feature type="region of interest" description="Disordered" evidence="6">
    <location>
        <begin position="1"/>
        <end position="20"/>
    </location>
</feature>
<evidence type="ECO:0000256" key="3">
    <source>
        <dbReference type="ARBA" id="ARBA00006427"/>
    </source>
</evidence>
<comment type="subunit">
    <text evidence="5">Component of the RIX1 complex.</text>
</comment>
<dbReference type="EMBL" id="JBFMKM010000009">
    <property type="protein sequence ID" value="KAL1303809.1"/>
    <property type="molecule type" value="Genomic_DNA"/>
</dbReference>
<proteinExistence type="inferred from homology"/>
<comment type="subcellular location">
    <subcellularLocation>
        <location evidence="2 5">Nucleus</location>
    </subcellularLocation>
</comment>
<dbReference type="InterPro" id="IPR024679">
    <property type="entry name" value="Ipi1_N"/>
</dbReference>
<keyword evidence="5" id="KW-0698">rRNA processing</keyword>
<keyword evidence="9" id="KW-1185">Reference proteome</keyword>